<dbReference type="InterPro" id="IPR045275">
    <property type="entry name" value="MscS_archaea/bacteria_type"/>
</dbReference>
<evidence type="ECO:0000313" key="11">
    <source>
        <dbReference type="EMBL" id="PTM47239.1"/>
    </source>
</evidence>
<dbReference type="Pfam" id="PF00924">
    <property type="entry name" value="MS_channel_2nd"/>
    <property type="match status" value="1"/>
</dbReference>
<evidence type="ECO:0000313" key="12">
    <source>
        <dbReference type="Proteomes" id="UP000240996"/>
    </source>
</evidence>
<keyword evidence="4 7" id="KW-0812">Transmembrane</keyword>
<sequence>MMNTPSAKAIHPSEIWTTVNGMVNGFLAMLPLLLAGLIVFLIFWGLASGVRRGVEAFAAKRSEFPSAGMAFRRLAYIALMLLGALIAATVAFPSVTPAKLFSALGIGGVAIGFAFKDIFQNLLAGILLLIRHPFRAGDEITTGGGFTGTVESIETRATYIRTYDGQRVIVPNSVIYTETVTVITAYDLLRSEYDVGIGYGDDVTTARRIALEAVKGVDGVLAEPAPDVLLWDLAGSSKNLRVRWWTKPKRSGVVQVRDRVLQAVSEALVGAGIDLPFPTTQVLFHDQTEASDGDRRRQREGWPAGDTVPEPRHINALTIVRSDPKD</sequence>
<dbReference type="Gene3D" id="2.30.30.60">
    <property type="match status" value="1"/>
</dbReference>
<dbReference type="InterPro" id="IPR023408">
    <property type="entry name" value="MscS_beta-dom_sf"/>
</dbReference>
<comment type="subunit">
    <text evidence="7">Homoheptamer.</text>
</comment>
<evidence type="ECO:0000256" key="7">
    <source>
        <dbReference type="RuleBase" id="RU369025"/>
    </source>
</evidence>
<comment type="function">
    <text evidence="7">Mechanosensitive channel that participates in the regulation of osmotic pressure changes within the cell, opening in response to stretch forces in the membrane lipid bilayer, without the need for other proteins. Contributes to normal resistance to hypoosmotic shock. Forms an ion channel of 1.0 nanosiemens conductance with a slight preference for anions.</text>
</comment>
<dbReference type="GO" id="GO:0008381">
    <property type="term" value="F:mechanosensitive monoatomic ion channel activity"/>
    <property type="evidence" value="ECO:0007669"/>
    <property type="project" value="InterPro"/>
</dbReference>
<evidence type="ECO:0000256" key="2">
    <source>
        <dbReference type="ARBA" id="ARBA00008017"/>
    </source>
</evidence>
<keyword evidence="7" id="KW-0997">Cell inner membrane</keyword>
<dbReference type="PANTHER" id="PTHR30221:SF1">
    <property type="entry name" value="SMALL-CONDUCTANCE MECHANOSENSITIVE CHANNEL"/>
    <property type="match status" value="1"/>
</dbReference>
<dbReference type="InterPro" id="IPR011066">
    <property type="entry name" value="MscS_channel_C_sf"/>
</dbReference>
<evidence type="ECO:0000256" key="8">
    <source>
        <dbReference type="SAM" id="MobiDB-lite"/>
    </source>
</evidence>
<keyword evidence="7" id="KW-0407">Ion channel</keyword>
<dbReference type="Pfam" id="PF05552">
    <property type="entry name" value="MS_channel_1st_1"/>
    <property type="match status" value="1"/>
</dbReference>
<dbReference type="InterPro" id="IPR010920">
    <property type="entry name" value="LSM_dom_sf"/>
</dbReference>
<dbReference type="Gene3D" id="1.10.287.1260">
    <property type="match status" value="1"/>
</dbReference>
<dbReference type="SUPFAM" id="SSF82861">
    <property type="entry name" value="Mechanosensitive channel protein MscS (YggB), transmembrane region"/>
    <property type="match status" value="1"/>
</dbReference>
<keyword evidence="5 7" id="KW-1133">Transmembrane helix</keyword>
<feature type="transmembrane region" description="Helical" evidence="7">
    <location>
        <begin position="74"/>
        <end position="95"/>
    </location>
</feature>
<evidence type="ECO:0000259" key="10">
    <source>
        <dbReference type="Pfam" id="PF21082"/>
    </source>
</evidence>
<feature type="domain" description="Mechanosensitive ion channel MscS C-terminal" evidence="10">
    <location>
        <begin position="192"/>
        <end position="274"/>
    </location>
</feature>
<keyword evidence="6 7" id="KW-0472">Membrane</keyword>
<evidence type="ECO:0000256" key="3">
    <source>
        <dbReference type="ARBA" id="ARBA00022475"/>
    </source>
</evidence>
<protein>
    <recommendedName>
        <fullName evidence="7">Small-conductance mechanosensitive channel</fullName>
    </recommendedName>
</protein>
<comment type="similarity">
    <text evidence="2 7">Belongs to the MscS (TC 1.A.23) family.</text>
</comment>
<comment type="caution">
    <text evidence="7">Lacks conserved residue(s) required for the propagation of feature annotation.</text>
</comment>
<organism evidence="11 12">
    <name type="scientific">Sphingomonas aerolata</name>
    <dbReference type="NCBI Taxonomy" id="185951"/>
    <lineage>
        <taxon>Bacteria</taxon>
        <taxon>Pseudomonadati</taxon>
        <taxon>Pseudomonadota</taxon>
        <taxon>Alphaproteobacteria</taxon>
        <taxon>Sphingomonadales</taxon>
        <taxon>Sphingomonadaceae</taxon>
        <taxon>Sphingomonas</taxon>
    </lineage>
</organism>
<evidence type="ECO:0000256" key="5">
    <source>
        <dbReference type="ARBA" id="ARBA00022989"/>
    </source>
</evidence>
<evidence type="ECO:0000256" key="6">
    <source>
        <dbReference type="ARBA" id="ARBA00023136"/>
    </source>
</evidence>
<dbReference type="SUPFAM" id="SSF50182">
    <property type="entry name" value="Sm-like ribonucleoproteins"/>
    <property type="match status" value="1"/>
</dbReference>
<dbReference type="InterPro" id="IPR011014">
    <property type="entry name" value="MscS_channel_TM-2"/>
</dbReference>
<feature type="transmembrane region" description="Helical" evidence="7">
    <location>
        <begin position="101"/>
        <end position="130"/>
    </location>
</feature>
<evidence type="ECO:0000259" key="9">
    <source>
        <dbReference type="Pfam" id="PF00924"/>
    </source>
</evidence>
<accession>A0A2T4YTU7</accession>
<evidence type="ECO:0000256" key="4">
    <source>
        <dbReference type="ARBA" id="ARBA00022692"/>
    </source>
</evidence>
<comment type="subcellular location">
    <subcellularLocation>
        <location evidence="7">Cell inner membrane</location>
        <topology evidence="7">Multi-pass membrane protein</topology>
    </subcellularLocation>
    <subcellularLocation>
        <location evidence="1">Cell membrane</location>
        <topology evidence="1">Multi-pass membrane protein</topology>
    </subcellularLocation>
</comment>
<dbReference type="Pfam" id="PF21082">
    <property type="entry name" value="MS_channel_3rd"/>
    <property type="match status" value="1"/>
</dbReference>
<dbReference type="AlphaFoldDB" id="A0A2T4YTU7"/>
<feature type="compositionally biased region" description="Basic and acidic residues" evidence="8">
    <location>
        <begin position="286"/>
        <end position="300"/>
    </location>
</feature>
<name>A0A2T4YTU7_9SPHN</name>
<keyword evidence="7" id="KW-0406">Ion transport</keyword>
<keyword evidence="7" id="KW-0813">Transport</keyword>
<feature type="region of interest" description="Disordered" evidence="8">
    <location>
        <begin position="286"/>
        <end position="310"/>
    </location>
</feature>
<dbReference type="InterPro" id="IPR006685">
    <property type="entry name" value="MscS_channel_2nd"/>
</dbReference>
<keyword evidence="3" id="KW-1003">Cell membrane</keyword>
<dbReference type="SUPFAM" id="SSF82689">
    <property type="entry name" value="Mechanosensitive channel protein MscS (YggB), C-terminal domain"/>
    <property type="match status" value="1"/>
</dbReference>
<dbReference type="EMBL" id="PZZN01000001">
    <property type="protein sequence ID" value="PTM47239.1"/>
    <property type="molecule type" value="Genomic_DNA"/>
</dbReference>
<keyword evidence="12" id="KW-1185">Reference proteome</keyword>
<comment type="caution">
    <text evidence="11">The sequence shown here is derived from an EMBL/GenBank/DDBJ whole genome shotgun (WGS) entry which is preliminary data.</text>
</comment>
<dbReference type="InterPro" id="IPR049278">
    <property type="entry name" value="MS_channel_C"/>
</dbReference>
<reference evidence="11 12" key="1">
    <citation type="submission" date="2018-04" db="EMBL/GenBank/DDBJ databases">
        <title>Genomic Encyclopedia of Type Strains, Phase III (KMG-III): the genomes of soil and plant-associated and newly described type strains.</title>
        <authorList>
            <person name="Whitman W."/>
        </authorList>
    </citation>
    <scope>NUCLEOTIDE SEQUENCE [LARGE SCALE GENOMIC DNA]</scope>
    <source>
        <strain evidence="11 12">NW12</strain>
    </source>
</reference>
<evidence type="ECO:0000256" key="1">
    <source>
        <dbReference type="ARBA" id="ARBA00004651"/>
    </source>
</evidence>
<dbReference type="Proteomes" id="UP000240996">
    <property type="component" value="Unassembled WGS sequence"/>
</dbReference>
<feature type="transmembrane region" description="Helical" evidence="7">
    <location>
        <begin position="26"/>
        <end position="47"/>
    </location>
</feature>
<feature type="domain" description="Mechanosensitive ion channel MscS" evidence="9">
    <location>
        <begin position="117"/>
        <end position="181"/>
    </location>
</feature>
<dbReference type="Gene3D" id="3.30.70.100">
    <property type="match status" value="1"/>
</dbReference>
<dbReference type="GO" id="GO:0005886">
    <property type="term" value="C:plasma membrane"/>
    <property type="evidence" value="ECO:0007669"/>
    <property type="project" value="UniProtKB-SubCell"/>
</dbReference>
<proteinExistence type="inferred from homology"/>
<dbReference type="PANTHER" id="PTHR30221">
    <property type="entry name" value="SMALL-CONDUCTANCE MECHANOSENSITIVE CHANNEL"/>
    <property type="match status" value="1"/>
</dbReference>
<dbReference type="InterPro" id="IPR008910">
    <property type="entry name" value="MSC_TM_helix"/>
</dbReference>
<gene>
    <name evidence="11" type="ORF">C8J24_0626</name>
</gene>